<gene>
    <name evidence="6" type="ORF">CJ030_MR6G010784</name>
</gene>
<evidence type="ECO:0000259" key="5">
    <source>
        <dbReference type="PROSITE" id="PS51292"/>
    </source>
</evidence>
<feature type="transmembrane region" description="Helical" evidence="4">
    <location>
        <begin position="325"/>
        <end position="346"/>
    </location>
</feature>
<accession>A0A6A1VF69</accession>
<dbReference type="PROSITE" id="PS51292">
    <property type="entry name" value="ZF_RING_CH"/>
    <property type="match status" value="1"/>
</dbReference>
<organism evidence="6 7">
    <name type="scientific">Morella rubra</name>
    <name type="common">Chinese bayberry</name>
    <dbReference type="NCBI Taxonomy" id="262757"/>
    <lineage>
        <taxon>Eukaryota</taxon>
        <taxon>Viridiplantae</taxon>
        <taxon>Streptophyta</taxon>
        <taxon>Embryophyta</taxon>
        <taxon>Tracheophyta</taxon>
        <taxon>Spermatophyta</taxon>
        <taxon>Magnoliopsida</taxon>
        <taxon>eudicotyledons</taxon>
        <taxon>Gunneridae</taxon>
        <taxon>Pentapetalae</taxon>
        <taxon>rosids</taxon>
        <taxon>fabids</taxon>
        <taxon>Fagales</taxon>
        <taxon>Myricaceae</taxon>
        <taxon>Morella</taxon>
    </lineage>
</organism>
<reference evidence="6 7" key="1">
    <citation type="journal article" date="2019" name="Plant Biotechnol. J.">
        <title>The red bayberry genome and genetic basis of sex determination.</title>
        <authorList>
            <person name="Jia H.M."/>
            <person name="Jia H.J."/>
            <person name="Cai Q.L."/>
            <person name="Wang Y."/>
            <person name="Zhao H.B."/>
            <person name="Yang W.F."/>
            <person name="Wang G.Y."/>
            <person name="Li Y.H."/>
            <person name="Zhan D.L."/>
            <person name="Shen Y.T."/>
            <person name="Niu Q.F."/>
            <person name="Chang L."/>
            <person name="Qiu J."/>
            <person name="Zhao L."/>
            <person name="Xie H.B."/>
            <person name="Fu W.Y."/>
            <person name="Jin J."/>
            <person name="Li X.W."/>
            <person name="Jiao Y."/>
            <person name="Zhou C.C."/>
            <person name="Tu T."/>
            <person name="Chai C.Y."/>
            <person name="Gao J.L."/>
            <person name="Fan L.J."/>
            <person name="van de Weg E."/>
            <person name="Wang J.Y."/>
            <person name="Gao Z.S."/>
        </authorList>
    </citation>
    <scope>NUCLEOTIDE SEQUENCE [LARGE SCALE GENOMIC DNA]</scope>
    <source>
        <tissue evidence="6">Leaves</tissue>
    </source>
</reference>
<feature type="domain" description="RING-CH-type" evidence="5">
    <location>
        <begin position="108"/>
        <end position="175"/>
    </location>
</feature>
<dbReference type="Gene3D" id="3.30.40.10">
    <property type="entry name" value="Zinc/RING finger domain, C3HC4 (zinc finger)"/>
    <property type="match status" value="1"/>
</dbReference>
<feature type="transmembrane region" description="Helical" evidence="4">
    <location>
        <begin position="358"/>
        <end position="375"/>
    </location>
</feature>
<dbReference type="Pfam" id="PF12906">
    <property type="entry name" value="RINGv"/>
    <property type="match status" value="1"/>
</dbReference>
<evidence type="ECO:0000256" key="2">
    <source>
        <dbReference type="ARBA" id="ARBA00022771"/>
    </source>
</evidence>
<dbReference type="SUPFAM" id="SSF57850">
    <property type="entry name" value="RING/U-box"/>
    <property type="match status" value="1"/>
</dbReference>
<evidence type="ECO:0000256" key="3">
    <source>
        <dbReference type="ARBA" id="ARBA00022833"/>
    </source>
</evidence>
<evidence type="ECO:0000313" key="6">
    <source>
        <dbReference type="EMBL" id="KAB1210488.1"/>
    </source>
</evidence>
<dbReference type="EMBL" id="RXIC02000024">
    <property type="protein sequence ID" value="KAB1210488.1"/>
    <property type="molecule type" value="Genomic_DNA"/>
</dbReference>
<keyword evidence="4" id="KW-0812">Transmembrane</keyword>
<dbReference type="PANTHER" id="PTHR46214:SF12">
    <property type="entry name" value="RING_FYVE_PHD ZINC FINGER SUPERFAMILY PROTEIN"/>
    <property type="match status" value="1"/>
</dbReference>
<dbReference type="AlphaFoldDB" id="A0A6A1VF69"/>
<dbReference type="OrthoDB" id="1900797at2759"/>
<keyword evidence="4" id="KW-1133">Transmembrane helix</keyword>
<dbReference type="InterPro" id="IPR011016">
    <property type="entry name" value="Znf_RING-CH"/>
</dbReference>
<dbReference type="SMART" id="SM00744">
    <property type="entry name" value="RINGv"/>
    <property type="match status" value="1"/>
</dbReference>
<dbReference type="GO" id="GO:0008270">
    <property type="term" value="F:zinc ion binding"/>
    <property type="evidence" value="ECO:0007669"/>
    <property type="project" value="UniProtKB-KW"/>
</dbReference>
<dbReference type="Proteomes" id="UP000516437">
    <property type="component" value="Chromosome 6"/>
</dbReference>
<evidence type="ECO:0000256" key="4">
    <source>
        <dbReference type="SAM" id="Phobius"/>
    </source>
</evidence>
<keyword evidence="2" id="KW-0863">Zinc-finger</keyword>
<proteinExistence type="predicted"/>
<keyword evidence="7" id="KW-1185">Reference proteome</keyword>
<keyword evidence="4" id="KW-0472">Membrane</keyword>
<comment type="caution">
    <text evidence="6">The sequence shown here is derived from an EMBL/GenBank/DDBJ whole genome shotgun (WGS) entry which is preliminary data.</text>
</comment>
<dbReference type="PANTHER" id="PTHR46214">
    <property type="entry name" value="ZINC FINGER, RING-CH-TYPE"/>
    <property type="match status" value="1"/>
</dbReference>
<name>A0A6A1VF69_9ROSI</name>
<protein>
    <recommendedName>
        <fullName evidence="5">RING-CH-type domain-containing protein</fullName>
    </recommendedName>
</protein>
<sequence length="383" mass="41997">MGRESLPHTIKDGVSNEDCCPIESGELGTHPRHSLDKEAGLPACRVCQCAESDKRGDAVLGFLGITPAIQEGSKSYGEVQPDSKEVLKDVENNFSLKKSIGREAGLMEFIGPDGEVFICNTDLEMGSCHQQDTLVELGCSCKNDLALVHYACALKWFINHGSTVCEICGHVAKNIRHADFRKVVCSLREYEALRERTASGEPNPALVPTNQGVDPDAVAAIRRQRLSEISLWFNPLGNSNYNNSAAVSQVVSEQPLNTVSEDIVPDENPATKWAVEGTGILLATGLLTVTLAWLIAPRVGKSGVKYICGYLVPFKRVSWQKTARSGLHILLGGVCALTVVVFFRFFVLTRIKYGPARYWAILFVFWFLVFGIWASRTHGSHTT</sequence>
<evidence type="ECO:0000256" key="1">
    <source>
        <dbReference type="ARBA" id="ARBA00022723"/>
    </source>
</evidence>
<keyword evidence="3" id="KW-0862">Zinc</keyword>
<dbReference type="InterPro" id="IPR013083">
    <property type="entry name" value="Znf_RING/FYVE/PHD"/>
</dbReference>
<keyword evidence="1" id="KW-0479">Metal-binding</keyword>
<evidence type="ECO:0000313" key="7">
    <source>
        <dbReference type="Proteomes" id="UP000516437"/>
    </source>
</evidence>
<feature type="transmembrane region" description="Helical" evidence="4">
    <location>
        <begin position="273"/>
        <end position="296"/>
    </location>
</feature>